<accession>A0A1J5S474</accession>
<organism evidence="3">
    <name type="scientific">mine drainage metagenome</name>
    <dbReference type="NCBI Taxonomy" id="410659"/>
    <lineage>
        <taxon>unclassified sequences</taxon>
        <taxon>metagenomes</taxon>
        <taxon>ecological metagenomes</taxon>
    </lineage>
</organism>
<evidence type="ECO:0000259" key="2">
    <source>
        <dbReference type="PROSITE" id="PS50850"/>
    </source>
</evidence>
<feature type="transmembrane region" description="Helical" evidence="1">
    <location>
        <begin position="279"/>
        <end position="298"/>
    </location>
</feature>
<feature type="transmembrane region" description="Helical" evidence="1">
    <location>
        <begin position="372"/>
        <end position="390"/>
    </location>
</feature>
<sequence>MIMKKALTPLLATLAIQVMTALSMMAVPVLATNAAADVGISATYLGLFVALIYLGAMISSVAGGALVLRFGAIRVSQICLLLCAAGLAVAMLGQPVAMVFAALVIGCGYGPITPASSHVLAKNTPPHLTGLVFSLKQTGVPLGGALAGLLVPLLVIQAGWREALASVSATCVAIAALTQVVRLGLDGDREPGRRIDLVAVFAPLKLVLGDPPIRALALASVLYSAMQLCLMGYLVTYLVQDLTMSLVKAGIMLAIAQAGGVLGRIVWGTVADRWIRPQRMFGLLGLTMATGAAATALFSTAWPASALMLTVGLFGAAAIGWNGVMLAQVARLAPQGKAGLATGGTLFFTFFGVVAGPPLFGAIVGAGLGYPAAYLLLALPAFAAGLRFTFGR</sequence>
<dbReference type="InterPro" id="IPR011701">
    <property type="entry name" value="MFS"/>
</dbReference>
<dbReference type="PANTHER" id="PTHR23527">
    <property type="entry name" value="BLL3282 PROTEIN"/>
    <property type="match status" value="1"/>
</dbReference>
<dbReference type="PANTHER" id="PTHR23527:SF1">
    <property type="entry name" value="BLL3282 PROTEIN"/>
    <property type="match status" value="1"/>
</dbReference>
<dbReference type="InterPro" id="IPR036259">
    <property type="entry name" value="MFS_trans_sf"/>
</dbReference>
<reference evidence="3" key="1">
    <citation type="submission" date="2016-10" db="EMBL/GenBank/DDBJ databases">
        <title>Sequence of Gallionella enrichment culture.</title>
        <authorList>
            <person name="Poehlein A."/>
            <person name="Muehling M."/>
            <person name="Daniel R."/>
        </authorList>
    </citation>
    <scope>NUCLEOTIDE SEQUENCE</scope>
</reference>
<dbReference type="AlphaFoldDB" id="A0A1J5S474"/>
<keyword evidence="1" id="KW-0812">Transmembrane</keyword>
<name>A0A1J5S474_9ZZZZ</name>
<keyword evidence="1" id="KW-0472">Membrane</keyword>
<feature type="transmembrane region" description="Helical" evidence="1">
    <location>
        <begin position="215"/>
        <end position="239"/>
    </location>
</feature>
<dbReference type="SUPFAM" id="SSF103473">
    <property type="entry name" value="MFS general substrate transporter"/>
    <property type="match status" value="1"/>
</dbReference>
<proteinExistence type="predicted"/>
<dbReference type="Pfam" id="PF07690">
    <property type="entry name" value="MFS_1"/>
    <property type="match status" value="1"/>
</dbReference>
<evidence type="ECO:0000313" key="3">
    <source>
        <dbReference type="EMBL" id="OIQ99044.1"/>
    </source>
</evidence>
<dbReference type="InterPro" id="IPR020846">
    <property type="entry name" value="MFS_dom"/>
</dbReference>
<feature type="transmembrane region" description="Helical" evidence="1">
    <location>
        <begin position="75"/>
        <end position="93"/>
    </location>
</feature>
<dbReference type="PROSITE" id="PS50850">
    <property type="entry name" value="MFS"/>
    <property type="match status" value="1"/>
</dbReference>
<keyword evidence="1" id="KW-1133">Transmembrane helix</keyword>
<protein>
    <submittedName>
        <fullName evidence="3">Hexuronate transporter</fullName>
    </submittedName>
</protein>
<dbReference type="GO" id="GO:0022857">
    <property type="term" value="F:transmembrane transporter activity"/>
    <property type="evidence" value="ECO:0007669"/>
    <property type="project" value="InterPro"/>
</dbReference>
<feature type="transmembrane region" description="Helical" evidence="1">
    <location>
        <begin position="304"/>
        <end position="326"/>
    </location>
</feature>
<dbReference type="Gene3D" id="1.20.1250.20">
    <property type="entry name" value="MFS general substrate transporter like domains"/>
    <property type="match status" value="2"/>
</dbReference>
<feature type="transmembrane region" description="Helical" evidence="1">
    <location>
        <begin position="142"/>
        <end position="160"/>
    </location>
</feature>
<feature type="transmembrane region" description="Helical" evidence="1">
    <location>
        <begin position="44"/>
        <end position="68"/>
    </location>
</feature>
<dbReference type="EMBL" id="MLJW01000111">
    <property type="protein sequence ID" value="OIQ99044.1"/>
    <property type="molecule type" value="Genomic_DNA"/>
</dbReference>
<dbReference type="InterPro" id="IPR052952">
    <property type="entry name" value="MFS-Transporter"/>
</dbReference>
<feature type="transmembrane region" description="Helical" evidence="1">
    <location>
        <begin position="338"/>
        <end position="360"/>
    </location>
</feature>
<gene>
    <name evidence="3" type="primary">exuT_3</name>
    <name evidence="3" type="ORF">GALL_189580</name>
</gene>
<feature type="transmembrane region" description="Helical" evidence="1">
    <location>
        <begin position="245"/>
        <end position="267"/>
    </location>
</feature>
<feature type="domain" description="Major facilitator superfamily (MFS) profile" evidence="2">
    <location>
        <begin position="1"/>
        <end position="392"/>
    </location>
</feature>
<evidence type="ECO:0000256" key="1">
    <source>
        <dbReference type="SAM" id="Phobius"/>
    </source>
</evidence>
<comment type="caution">
    <text evidence="3">The sequence shown here is derived from an EMBL/GenBank/DDBJ whole genome shotgun (WGS) entry which is preliminary data.</text>
</comment>